<protein>
    <submittedName>
        <fullName evidence="1">Uncharacterized protein</fullName>
    </submittedName>
</protein>
<dbReference type="Proteomes" id="UP000259026">
    <property type="component" value="Segment"/>
</dbReference>
<gene>
    <name evidence="1" type="ORF">CcrPW_gp328</name>
</gene>
<name>A0A385EDG7_9CAUD</name>
<organism evidence="1 2">
    <name type="scientific">Caulobacter phage CcrPW</name>
    <dbReference type="NCBI Taxonomy" id="2283271"/>
    <lineage>
        <taxon>Viruses</taxon>
        <taxon>Duplodnaviria</taxon>
        <taxon>Heunggongvirae</taxon>
        <taxon>Uroviricota</taxon>
        <taxon>Caudoviricetes</taxon>
        <taxon>Jeanschmidtviridae</taxon>
        <taxon>Colossusvirus</taxon>
        <taxon>Colossusvirus PW</taxon>
    </lineage>
</organism>
<proteinExistence type="predicted"/>
<dbReference type="EMBL" id="MH588545">
    <property type="protein sequence ID" value="AXQ68867.1"/>
    <property type="molecule type" value="Genomic_DNA"/>
</dbReference>
<evidence type="ECO:0000313" key="2">
    <source>
        <dbReference type="Proteomes" id="UP000259026"/>
    </source>
</evidence>
<keyword evidence="2" id="KW-1185">Reference proteome</keyword>
<evidence type="ECO:0000313" key="1">
    <source>
        <dbReference type="EMBL" id="AXQ68867.1"/>
    </source>
</evidence>
<reference evidence="1 2" key="2">
    <citation type="submission" date="2018-09" db="EMBL/GenBank/DDBJ databases">
        <title>Giant CbK-like Caulobacter bacteriophages have genetically divergent genomes.</title>
        <authorList>
            <person name="Wilson K."/>
            <person name="Ely B."/>
        </authorList>
    </citation>
    <scope>NUCLEOTIDE SEQUENCE [LARGE SCALE GENOMIC DNA]</scope>
</reference>
<sequence>MDRRPLYRTDLANALNKLFGEAPADVLDVLMESISKRIESDDRSVEAHYQQAIDYGKQIMVGHEYENEAFKALLDSYHSKPDAKATLHAFLEKWYDADNRLDCVSRDWHDPNCATLSFFERREKEAAARATRARQAAEQ</sequence>
<accession>A0A385EDG7</accession>
<reference evidence="2" key="1">
    <citation type="submission" date="2018-07" db="EMBL/GenBank/DDBJ databases">
        <title>Giant CbK-like Caulobacter bacteriophages have genetically divergent genomes.</title>
        <authorList>
            <person name="Wilson K.M."/>
            <person name="Ely B."/>
        </authorList>
    </citation>
    <scope>NUCLEOTIDE SEQUENCE [LARGE SCALE GENOMIC DNA]</scope>
</reference>